<dbReference type="Pfam" id="PF24529">
    <property type="entry name" value="CFAP47"/>
    <property type="match status" value="1"/>
</dbReference>
<evidence type="ECO:0000313" key="3">
    <source>
        <dbReference type="EMBL" id="RLW07653.1"/>
    </source>
</evidence>
<dbReference type="GO" id="GO:0005929">
    <property type="term" value="C:cilium"/>
    <property type="evidence" value="ECO:0007669"/>
    <property type="project" value="TreeGrafter"/>
</dbReference>
<organism evidence="3 4">
    <name type="scientific">Chloebia gouldiae</name>
    <name type="common">Gouldian finch</name>
    <name type="synonym">Erythrura gouldiae</name>
    <dbReference type="NCBI Taxonomy" id="44316"/>
    <lineage>
        <taxon>Eukaryota</taxon>
        <taxon>Metazoa</taxon>
        <taxon>Chordata</taxon>
        <taxon>Craniata</taxon>
        <taxon>Vertebrata</taxon>
        <taxon>Euteleostomi</taxon>
        <taxon>Archelosauria</taxon>
        <taxon>Archosauria</taxon>
        <taxon>Dinosauria</taxon>
        <taxon>Saurischia</taxon>
        <taxon>Theropoda</taxon>
        <taxon>Coelurosauria</taxon>
        <taxon>Aves</taxon>
        <taxon>Neognathae</taxon>
        <taxon>Neoaves</taxon>
        <taxon>Telluraves</taxon>
        <taxon>Australaves</taxon>
        <taxon>Passeriformes</taxon>
        <taxon>Passeroidea</taxon>
        <taxon>Passeridae</taxon>
        <taxon>Chloebia</taxon>
    </lineage>
</organism>
<accession>A0A3L8STP5</accession>
<dbReference type="Proteomes" id="UP000276834">
    <property type="component" value="Unassembled WGS sequence"/>
</dbReference>
<dbReference type="InterPro" id="IPR056343">
    <property type="entry name" value="CFAP47_dom"/>
</dbReference>
<feature type="non-terminal residue" evidence="3">
    <location>
        <position position="1"/>
    </location>
</feature>
<comment type="caution">
    <text evidence="3">The sequence shown here is derived from an EMBL/GenBank/DDBJ whole genome shotgun (WGS) entry which is preliminary data.</text>
</comment>
<feature type="compositionally biased region" description="Acidic residues" evidence="1">
    <location>
        <begin position="1"/>
        <end position="28"/>
    </location>
</feature>
<dbReference type="PANTHER" id="PTHR45912:SF3">
    <property type="entry name" value="CILIA- AND FLAGELLA-ASSOCIATED PROTEIN 47"/>
    <property type="match status" value="1"/>
</dbReference>
<dbReference type="AlphaFoldDB" id="A0A3L8STP5"/>
<dbReference type="EMBL" id="QUSF01000007">
    <property type="protein sequence ID" value="RLW07653.1"/>
    <property type="molecule type" value="Genomic_DNA"/>
</dbReference>
<feature type="region of interest" description="Disordered" evidence="1">
    <location>
        <begin position="1"/>
        <end position="37"/>
    </location>
</feature>
<feature type="domain" description="Cilia- and flagella-associated protein 47" evidence="2">
    <location>
        <begin position="108"/>
        <end position="243"/>
    </location>
</feature>
<gene>
    <name evidence="3" type="ORF">DV515_00003597</name>
</gene>
<reference evidence="3 4" key="1">
    <citation type="journal article" date="2018" name="Proc. R. Soc. B">
        <title>A non-coding region near Follistatin controls head colour polymorphism in the Gouldian finch.</title>
        <authorList>
            <person name="Toomey M.B."/>
            <person name="Marques C.I."/>
            <person name="Andrade P."/>
            <person name="Araujo P.M."/>
            <person name="Sabatino S."/>
            <person name="Gazda M.A."/>
            <person name="Afonso S."/>
            <person name="Lopes R.J."/>
            <person name="Corbo J.C."/>
            <person name="Carneiro M."/>
        </authorList>
    </citation>
    <scope>NUCLEOTIDE SEQUENCE [LARGE SCALE GENOMIC DNA]</scope>
    <source>
        <strain evidence="3">Red01</strain>
        <tissue evidence="3">Muscle</tissue>
    </source>
</reference>
<evidence type="ECO:0000256" key="1">
    <source>
        <dbReference type="SAM" id="MobiDB-lite"/>
    </source>
</evidence>
<dbReference type="PANTHER" id="PTHR45912">
    <property type="entry name" value="CILIA- AND FLAGELLA-ASSOCIATED PROTEIN 47"/>
    <property type="match status" value="1"/>
</dbReference>
<keyword evidence="4" id="KW-1185">Reference proteome</keyword>
<proteinExistence type="predicted"/>
<sequence length="332" mass="38699">SITDESESDAYESEEDEEKSEESETDSESDGKGNKCELSFFPDEDKEEYIFFQKTLDAVKSWFTLFGWPKGPNPISIPYSLRCDVCIVQLTVAQENTFKRKADKDKCFYDMFLHLNGQPIRGIAASQSLPRDPVERMFQLHWQHSELLSFLKSKGAYLSHVMPEFLLAPEDYELWTEVNTGLRCFVPEVKRGSMRSSSKLSGKRIFVLEKRTFETVSKRVWTDVLLQMYKIVLDIRVFVLPRVSSRMVPDPSSLESLQNMPGIKSEPLCSNIYSRYERTILIWLNKHYEKNRKIVWKDSQRGEIILSLFFLLMLRLQTFAIVTHKDILTTCH</sequence>
<name>A0A3L8STP5_CHLGU</name>
<evidence type="ECO:0000259" key="2">
    <source>
        <dbReference type="Pfam" id="PF24529"/>
    </source>
</evidence>
<dbReference type="OrthoDB" id="10060824at2759"/>
<evidence type="ECO:0000313" key="4">
    <source>
        <dbReference type="Proteomes" id="UP000276834"/>
    </source>
</evidence>
<protein>
    <recommendedName>
        <fullName evidence="2">Cilia- and flagella-associated protein 47 domain-containing protein</fullName>
    </recommendedName>
</protein>
<dbReference type="GO" id="GO:0007288">
    <property type="term" value="P:sperm axoneme assembly"/>
    <property type="evidence" value="ECO:0007669"/>
    <property type="project" value="TreeGrafter"/>
</dbReference>